<feature type="compositionally biased region" description="Basic residues" evidence="11">
    <location>
        <begin position="1257"/>
        <end position="1279"/>
    </location>
</feature>
<feature type="compositionally biased region" description="Basic and acidic residues" evidence="11">
    <location>
        <begin position="1157"/>
        <end position="1170"/>
    </location>
</feature>
<dbReference type="SMART" id="SM00255">
    <property type="entry name" value="TIR"/>
    <property type="match status" value="1"/>
</dbReference>
<protein>
    <recommendedName>
        <fullName evidence="14">TIR domain-containing protein</fullName>
    </recommendedName>
</protein>
<dbReference type="AlphaFoldDB" id="A0A7M7MBE7"/>
<organism evidence="15 16">
    <name type="scientific">Varroa destructor</name>
    <name type="common">Honeybee mite</name>
    <dbReference type="NCBI Taxonomy" id="109461"/>
    <lineage>
        <taxon>Eukaryota</taxon>
        <taxon>Metazoa</taxon>
        <taxon>Ecdysozoa</taxon>
        <taxon>Arthropoda</taxon>
        <taxon>Chelicerata</taxon>
        <taxon>Arachnida</taxon>
        <taxon>Acari</taxon>
        <taxon>Parasitiformes</taxon>
        <taxon>Mesostigmata</taxon>
        <taxon>Gamasina</taxon>
        <taxon>Dermanyssoidea</taxon>
        <taxon>Varroidae</taxon>
        <taxon>Varroa</taxon>
    </lineage>
</organism>
<dbReference type="SMART" id="SM00369">
    <property type="entry name" value="LRR_TYP"/>
    <property type="match status" value="11"/>
</dbReference>
<dbReference type="GO" id="GO:0007165">
    <property type="term" value="P:signal transduction"/>
    <property type="evidence" value="ECO:0007669"/>
    <property type="project" value="InterPro"/>
</dbReference>
<feature type="compositionally biased region" description="Basic residues" evidence="11">
    <location>
        <begin position="1119"/>
        <end position="1130"/>
    </location>
</feature>
<keyword evidence="9" id="KW-0675">Receptor</keyword>
<dbReference type="Gene3D" id="3.80.10.10">
    <property type="entry name" value="Ribonuclease Inhibitor"/>
    <property type="match status" value="3"/>
</dbReference>
<dbReference type="RefSeq" id="XP_022663948.1">
    <property type="nucleotide sequence ID" value="XM_022808213.1"/>
</dbReference>
<comment type="similarity">
    <text evidence="2">Belongs to the Toll-like receptor family.</text>
</comment>
<keyword evidence="5 13" id="KW-0732">Signal</keyword>
<feature type="compositionally biased region" description="Polar residues" evidence="11">
    <location>
        <begin position="1231"/>
        <end position="1248"/>
    </location>
</feature>
<dbReference type="RefSeq" id="XP_022663947.1">
    <property type="nucleotide sequence ID" value="XM_022808212.1"/>
</dbReference>
<feature type="compositionally biased region" description="Basic and acidic residues" evidence="11">
    <location>
        <begin position="151"/>
        <end position="169"/>
    </location>
</feature>
<dbReference type="PROSITE" id="PS51450">
    <property type="entry name" value="LRR"/>
    <property type="match status" value="4"/>
</dbReference>
<dbReference type="PRINTS" id="PR01537">
    <property type="entry name" value="INTRLKN1R1F"/>
</dbReference>
<dbReference type="InterPro" id="IPR000157">
    <property type="entry name" value="TIR_dom"/>
</dbReference>
<evidence type="ECO:0000259" key="14">
    <source>
        <dbReference type="PROSITE" id="PS50104"/>
    </source>
</evidence>
<dbReference type="SMART" id="SM00365">
    <property type="entry name" value="LRR_SD22"/>
    <property type="match status" value="7"/>
</dbReference>
<accession>A0A7M7MBE7</accession>
<feature type="transmembrane region" description="Helical" evidence="12">
    <location>
        <begin position="926"/>
        <end position="945"/>
    </location>
</feature>
<dbReference type="Proteomes" id="UP000594260">
    <property type="component" value="Unplaced"/>
</dbReference>
<evidence type="ECO:0000256" key="6">
    <source>
        <dbReference type="ARBA" id="ARBA00022737"/>
    </source>
</evidence>
<dbReference type="GeneID" id="111251544"/>
<dbReference type="Pfam" id="PF13855">
    <property type="entry name" value="LRR_8"/>
    <property type="match status" value="3"/>
</dbReference>
<dbReference type="EnsemblMetazoa" id="XM_022808212">
    <property type="protein sequence ID" value="XP_022663947"/>
    <property type="gene ID" value="LOC111251544"/>
</dbReference>
<evidence type="ECO:0000256" key="7">
    <source>
        <dbReference type="ARBA" id="ARBA00022989"/>
    </source>
</evidence>
<dbReference type="InterPro" id="IPR001611">
    <property type="entry name" value="Leu-rich_rpt"/>
</dbReference>
<dbReference type="InterPro" id="IPR003591">
    <property type="entry name" value="Leu-rich_rpt_typical-subtyp"/>
</dbReference>
<feature type="chain" id="PRO_5033916461" description="TIR domain-containing protein" evidence="13">
    <location>
        <begin position="22"/>
        <end position="1279"/>
    </location>
</feature>
<dbReference type="GO" id="GO:0038023">
    <property type="term" value="F:signaling receptor activity"/>
    <property type="evidence" value="ECO:0007669"/>
    <property type="project" value="TreeGrafter"/>
</dbReference>
<keyword evidence="10" id="KW-0325">Glycoprotein</keyword>
<sequence>MGCHCLAYSALLLAVLASAGAVSCPPITLLGYDCECIEEVESWTANCYEEIKMDLSLDRGSSPVTAMPTYRPLSSSLEQVILTTVESTNTVMAGTSPHHKENGFMDLSVDTNDGSHNGLDAEDKEGTPLPQQASMGRRDDRNDRVPMVVDPRGHSKREERISHSKLDEKNSQTEHLVKIHVHGVRSKRAQLTSAHSFELLEPNKLNPAFSIRYYPGTTAGELRKLLVICGTANMEIREFVGHLAVKVNIFTFDSCSLPQNVTFADILRGNIGELVQFEITRPKLLSSTLNKAPFERLPESIKNLQITYSNDMGRPLKQFEAGFFETFIKLESLILRNNGISDLKEFRNLSALKELSLVGNPLTELNQSTFANLDNLQWLQLSSCDIKTIHPNTFNHLTGLKQLNLAKNRFKTIPSKAFFGCRSLTDLGVDFNTLTDGISEEALEGLAESLNEFSCRSCNLRSLPKRLFHRVPKMKILRLSNNRIQTLDDDAFSRSQNLVELSMPNNDLRSLTNRTFENLEELEKLNLFENDLITLPGGIFSHNGRLKELDLTGNSLEGLPDRLLEHQLNLQTLKLARNKLKNLPQLLTGTLKALVHLDLSNNSLTVMPFLYLTALRKLEVLNLSFNNIRNISVIPFLSPKIDIDLSGNPVERVNVLNRKDLKKGGMTSDYLELSNGANRRYFLDTKSLICDCHLLEFHSYLTKDNEQDLGYFEKNNLVCTTGKNMAGMNATDFTCLVAEKEGCPSERCKCFIEPSNDGFERLRVNCTMAGLRSIIRLPLNVTDLDFQYNNITEIPYLANYTQLKNVNFSNNYISDITSFIMSAPSTLISASFRNNLIKEIDSRAIKDRLIQYNLELSGNLMICNCDAVRPLAEFVMFNVKYIPDREAIVCSESFPAGDSHDTRLIKYDQEFCPANLQQQQRKINTYVGVTIGIAVILIALIVFYYNNQKRIKIFLYINFYDVYVVIYGQDLDGKDKMYDAFLSYSEHDVDVMDAILAELERKDPETNEQEFKLCVHGRDFEPSLPVVYNILNSVQNSRRTILVLSEKFVESTYFNVELSTALSEMASATEHRLIIVLKGEMPPMEKMDKDLQKIIKDYTYIKWGSRWFWDNLRYAMPHKRPRNRRARRHNSRDTRNELDHSTYILNKHSKKPTATEVARKQEQLDNERNRLRSARSATDDDGPSVIGQSDKTQDSVGRGKILTGQVNNAFELLNMDEIRVHCDSINGDSFRSNDSMHNSGVNFSQQELPSEAPRLASARHRPSGVVRPPRRKHRDSTEA</sequence>
<evidence type="ECO:0000313" key="16">
    <source>
        <dbReference type="Proteomes" id="UP000594260"/>
    </source>
</evidence>
<dbReference type="FunFam" id="3.80.10.10:FF:001164">
    <property type="entry name" value="GH01279p"/>
    <property type="match status" value="1"/>
</dbReference>
<feature type="domain" description="TIR" evidence="14">
    <location>
        <begin position="976"/>
        <end position="1116"/>
    </location>
</feature>
<feature type="signal peptide" evidence="13">
    <location>
        <begin position="1"/>
        <end position="21"/>
    </location>
</feature>
<dbReference type="Pfam" id="PF01582">
    <property type="entry name" value="TIR"/>
    <property type="match status" value="1"/>
</dbReference>
<feature type="region of interest" description="Disordered" evidence="11">
    <location>
        <begin position="1119"/>
        <end position="1199"/>
    </location>
</feature>
<name>A0A7M7MBE7_VARDE</name>
<evidence type="ECO:0000256" key="5">
    <source>
        <dbReference type="ARBA" id="ARBA00022729"/>
    </source>
</evidence>
<feature type="compositionally biased region" description="Basic and acidic residues" evidence="11">
    <location>
        <begin position="1131"/>
        <end position="1140"/>
    </location>
</feature>
<dbReference type="PROSITE" id="PS50104">
    <property type="entry name" value="TIR"/>
    <property type="match status" value="1"/>
</dbReference>
<keyword evidence="6" id="KW-0677">Repeat</keyword>
<proteinExistence type="inferred from homology"/>
<evidence type="ECO:0000256" key="11">
    <source>
        <dbReference type="SAM" id="MobiDB-lite"/>
    </source>
</evidence>
<dbReference type="SUPFAM" id="SSF52200">
    <property type="entry name" value="Toll/Interleukin receptor TIR domain"/>
    <property type="match status" value="1"/>
</dbReference>
<evidence type="ECO:0000256" key="9">
    <source>
        <dbReference type="ARBA" id="ARBA00023170"/>
    </source>
</evidence>
<evidence type="ECO:0000256" key="12">
    <source>
        <dbReference type="SAM" id="Phobius"/>
    </source>
</evidence>
<feature type="region of interest" description="Disordered" evidence="11">
    <location>
        <begin position="1231"/>
        <end position="1279"/>
    </location>
</feature>
<evidence type="ECO:0000256" key="10">
    <source>
        <dbReference type="ARBA" id="ARBA00023180"/>
    </source>
</evidence>
<dbReference type="Gene3D" id="3.40.50.10140">
    <property type="entry name" value="Toll/interleukin-1 receptor homology (TIR) domain"/>
    <property type="match status" value="1"/>
</dbReference>
<evidence type="ECO:0000256" key="13">
    <source>
        <dbReference type="SAM" id="SignalP"/>
    </source>
</evidence>
<dbReference type="OMA" id="EYELNCP"/>
<keyword evidence="7 12" id="KW-1133">Transmembrane helix</keyword>
<reference evidence="15" key="1">
    <citation type="submission" date="2021-01" db="UniProtKB">
        <authorList>
            <consortium name="EnsemblMetazoa"/>
        </authorList>
    </citation>
    <scope>IDENTIFICATION</scope>
</reference>
<keyword evidence="8 12" id="KW-0472">Membrane</keyword>
<dbReference type="GO" id="GO:0005886">
    <property type="term" value="C:plasma membrane"/>
    <property type="evidence" value="ECO:0007669"/>
    <property type="project" value="TreeGrafter"/>
</dbReference>
<dbReference type="OrthoDB" id="6409297at2759"/>
<evidence type="ECO:0000256" key="8">
    <source>
        <dbReference type="ARBA" id="ARBA00023136"/>
    </source>
</evidence>
<keyword evidence="4 12" id="KW-0812">Transmembrane</keyword>
<comment type="subcellular location">
    <subcellularLocation>
        <location evidence="1">Membrane</location>
        <topology evidence="1">Single-pass membrane protein</topology>
    </subcellularLocation>
</comment>
<dbReference type="SMART" id="SM00364">
    <property type="entry name" value="LRR_BAC"/>
    <property type="match status" value="6"/>
</dbReference>
<dbReference type="PANTHER" id="PTHR24365">
    <property type="entry name" value="TOLL-LIKE RECEPTOR"/>
    <property type="match status" value="1"/>
</dbReference>
<keyword evidence="3" id="KW-0433">Leucine-rich repeat</keyword>
<dbReference type="PANTHER" id="PTHR24365:SF541">
    <property type="entry name" value="PROTEIN TOLL-RELATED"/>
    <property type="match status" value="1"/>
</dbReference>
<dbReference type="InterPro" id="IPR035897">
    <property type="entry name" value="Toll_tir_struct_dom_sf"/>
</dbReference>
<feature type="region of interest" description="Disordered" evidence="11">
    <location>
        <begin position="110"/>
        <end position="169"/>
    </location>
</feature>
<evidence type="ECO:0000256" key="4">
    <source>
        <dbReference type="ARBA" id="ARBA00022692"/>
    </source>
</evidence>
<dbReference type="EnsemblMetazoa" id="XM_022808213">
    <property type="protein sequence ID" value="XP_022663948"/>
    <property type="gene ID" value="LOC111251544"/>
</dbReference>
<dbReference type="InParanoid" id="A0A7M7MBE7"/>
<dbReference type="KEGG" id="vde:111251544"/>
<keyword evidence="16" id="KW-1185">Reference proteome</keyword>
<evidence type="ECO:0000256" key="3">
    <source>
        <dbReference type="ARBA" id="ARBA00022614"/>
    </source>
</evidence>
<evidence type="ECO:0000256" key="1">
    <source>
        <dbReference type="ARBA" id="ARBA00004167"/>
    </source>
</evidence>
<dbReference type="InterPro" id="IPR032675">
    <property type="entry name" value="LRR_dom_sf"/>
</dbReference>
<evidence type="ECO:0000256" key="2">
    <source>
        <dbReference type="ARBA" id="ARBA00009634"/>
    </source>
</evidence>
<dbReference type="SUPFAM" id="SSF52058">
    <property type="entry name" value="L domain-like"/>
    <property type="match status" value="2"/>
</dbReference>
<evidence type="ECO:0000313" key="15">
    <source>
        <dbReference type="EnsemblMetazoa" id="XP_022663947"/>
    </source>
</evidence>